<dbReference type="EMBL" id="JAQQAL010000008">
    <property type="protein sequence ID" value="MDC7225586.1"/>
    <property type="molecule type" value="Genomic_DNA"/>
</dbReference>
<gene>
    <name evidence="10" type="ORF">PQJ61_02350</name>
</gene>
<dbReference type="Proteomes" id="UP001221217">
    <property type="component" value="Unassembled WGS sequence"/>
</dbReference>
<dbReference type="InterPro" id="IPR016454">
    <property type="entry name" value="Cysteine_dSase"/>
</dbReference>
<dbReference type="GO" id="GO:0046872">
    <property type="term" value="F:metal ion binding"/>
    <property type="evidence" value="ECO:0007669"/>
    <property type="project" value="UniProtKB-KW"/>
</dbReference>
<evidence type="ECO:0000256" key="6">
    <source>
        <dbReference type="ARBA" id="ARBA00023004"/>
    </source>
</evidence>
<evidence type="ECO:0000256" key="7">
    <source>
        <dbReference type="ARBA" id="ARBA00023014"/>
    </source>
</evidence>
<name>A0AAJ1MJ76_9SPIO</name>
<comment type="caution">
    <text evidence="10">The sequence shown here is derived from an EMBL/GenBank/DDBJ whole genome shotgun (WGS) entry which is preliminary data.</text>
</comment>
<feature type="domain" description="Aminotransferase class V" evidence="9">
    <location>
        <begin position="4"/>
        <end position="372"/>
    </location>
</feature>
<reference evidence="10 11" key="1">
    <citation type="submission" date="2022-12" db="EMBL/GenBank/DDBJ databases">
        <title>Metagenome assembled genome from gulf of manar.</title>
        <authorList>
            <person name="Kohli P."/>
            <person name="Pk S."/>
            <person name="Venkata Ramana C."/>
            <person name="Sasikala C."/>
        </authorList>
    </citation>
    <scope>NUCLEOTIDE SEQUENCE [LARGE SCALE GENOMIC DNA]</scope>
    <source>
        <strain evidence="10">JB008</strain>
    </source>
</reference>
<evidence type="ECO:0000313" key="11">
    <source>
        <dbReference type="Proteomes" id="UP001221217"/>
    </source>
</evidence>
<dbReference type="PANTHER" id="PTHR11601">
    <property type="entry name" value="CYSTEINE DESULFURYLASE FAMILY MEMBER"/>
    <property type="match status" value="1"/>
</dbReference>
<evidence type="ECO:0000256" key="4">
    <source>
        <dbReference type="ARBA" id="ARBA00022723"/>
    </source>
</evidence>
<evidence type="ECO:0000256" key="1">
    <source>
        <dbReference type="ARBA" id="ARBA00001933"/>
    </source>
</evidence>
<sequence length="389" mass="41971">MKRIYLDWAATALPDETIVNNAAASALEHFGNPSSPHGTGREANTYIAAERLKIAASIGTDPAKLILTSGGTESNNIVLTSLLNKPRKGNIVISGIEHAAVYEPAMMLEKHGWEVRTVNPGSDGRITAKRFCSRIDENTRMAAVIMVNNETGAVQPVTEIGATVRAADTKNLIHFHVDAVQAAGKYPLNLDKMPIDSAALSSHKFRGPRGTGLLYLNRQIVPLYAGGGQEQGLRHGTENTFGLAGTAAALRGAVSAMDENLAHALKLKTILIDRLSEIRGVRFNTADRSLLLNPEIYSPYILSVSIKPVPGEILVRVISDRGFDIATGSACATGKKKKSRVMEAMGINSEDAFSTVRISTGPTNTIEEINRFCDTFVRESSILIKNLRR</sequence>
<dbReference type="AlphaFoldDB" id="A0AAJ1MJ76"/>
<dbReference type="Gene3D" id="3.40.640.10">
    <property type="entry name" value="Type I PLP-dependent aspartate aminotransferase-like (Major domain)"/>
    <property type="match status" value="1"/>
</dbReference>
<evidence type="ECO:0000313" key="10">
    <source>
        <dbReference type="EMBL" id="MDC7225586.1"/>
    </source>
</evidence>
<evidence type="ECO:0000256" key="2">
    <source>
        <dbReference type="ARBA" id="ARBA00006490"/>
    </source>
</evidence>
<comment type="catalytic activity">
    <reaction evidence="8">
        <text>(sulfur carrier)-H + L-cysteine = (sulfur carrier)-SH + L-alanine</text>
        <dbReference type="Rhea" id="RHEA:43892"/>
        <dbReference type="Rhea" id="RHEA-COMP:14737"/>
        <dbReference type="Rhea" id="RHEA-COMP:14739"/>
        <dbReference type="ChEBI" id="CHEBI:29917"/>
        <dbReference type="ChEBI" id="CHEBI:35235"/>
        <dbReference type="ChEBI" id="CHEBI:57972"/>
        <dbReference type="ChEBI" id="CHEBI:64428"/>
        <dbReference type="EC" id="2.8.1.7"/>
    </reaction>
</comment>
<organism evidence="10 11">
    <name type="scientific">Candidatus Thalassospirochaeta sargassi</name>
    <dbReference type="NCBI Taxonomy" id="3119039"/>
    <lineage>
        <taxon>Bacteria</taxon>
        <taxon>Pseudomonadati</taxon>
        <taxon>Spirochaetota</taxon>
        <taxon>Spirochaetia</taxon>
        <taxon>Spirochaetales</taxon>
        <taxon>Spirochaetaceae</taxon>
        <taxon>Candidatus Thalassospirochaeta</taxon>
    </lineage>
</organism>
<dbReference type="PANTHER" id="PTHR11601:SF34">
    <property type="entry name" value="CYSTEINE DESULFURASE"/>
    <property type="match status" value="1"/>
</dbReference>
<dbReference type="Pfam" id="PF00266">
    <property type="entry name" value="Aminotran_5"/>
    <property type="match status" value="1"/>
</dbReference>
<dbReference type="PIRSF" id="PIRSF005572">
    <property type="entry name" value="NifS"/>
    <property type="match status" value="1"/>
</dbReference>
<dbReference type="InterPro" id="IPR015421">
    <property type="entry name" value="PyrdxlP-dep_Trfase_major"/>
</dbReference>
<keyword evidence="6" id="KW-0408">Iron</keyword>
<dbReference type="InterPro" id="IPR015424">
    <property type="entry name" value="PyrdxlP-dep_Trfase"/>
</dbReference>
<dbReference type="InterPro" id="IPR015422">
    <property type="entry name" value="PyrdxlP-dep_Trfase_small"/>
</dbReference>
<evidence type="ECO:0000259" key="9">
    <source>
        <dbReference type="Pfam" id="PF00266"/>
    </source>
</evidence>
<evidence type="ECO:0000256" key="5">
    <source>
        <dbReference type="ARBA" id="ARBA00022898"/>
    </source>
</evidence>
<comment type="similarity">
    <text evidence="2">Belongs to the class-V pyridoxal-phosphate-dependent aminotransferase family. NifS/IscS subfamily.</text>
</comment>
<dbReference type="InterPro" id="IPR000192">
    <property type="entry name" value="Aminotrans_V_dom"/>
</dbReference>
<keyword evidence="4" id="KW-0479">Metal-binding</keyword>
<dbReference type="SUPFAM" id="SSF53383">
    <property type="entry name" value="PLP-dependent transferases"/>
    <property type="match status" value="1"/>
</dbReference>
<evidence type="ECO:0000256" key="3">
    <source>
        <dbReference type="ARBA" id="ARBA00022679"/>
    </source>
</evidence>
<keyword evidence="3" id="KW-0808">Transferase</keyword>
<evidence type="ECO:0000256" key="8">
    <source>
        <dbReference type="ARBA" id="ARBA00050776"/>
    </source>
</evidence>
<accession>A0AAJ1MJ76</accession>
<protein>
    <submittedName>
        <fullName evidence="10">Cysteine desulfurase family protein</fullName>
    </submittedName>
</protein>
<dbReference type="Gene3D" id="3.90.1150.10">
    <property type="entry name" value="Aspartate Aminotransferase, domain 1"/>
    <property type="match status" value="1"/>
</dbReference>
<proteinExistence type="inferred from homology"/>
<keyword evidence="5" id="KW-0663">Pyridoxal phosphate</keyword>
<comment type="cofactor">
    <cofactor evidence="1">
        <name>pyridoxal 5'-phosphate</name>
        <dbReference type="ChEBI" id="CHEBI:597326"/>
    </cofactor>
</comment>
<dbReference type="GO" id="GO:0031071">
    <property type="term" value="F:cysteine desulfurase activity"/>
    <property type="evidence" value="ECO:0007669"/>
    <property type="project" value="UniProtKB-EC"/>
</dbReference>
<dbReference type="Gene3D" id="1.10.260.50">
    <property type="match status" value="1"/>
</dbReference>
<dbReference type="GO" id="GO:0051536">
    <property type="term" value="F:iron-sulfur cluster binding"/>
    <property type="evidence" value="ECO:0007669"/>
    <property type="project" value="UniProtKB-KW"/>
</dbReference>
<keyword evidence="7" id="KW-0411">Iron-sulfur</keyword>